<keyword evidence="9" id="KW-1185">Reference proteome</keyword>
<reference evidence="8 9" key="1">
    <citation type="submission" date="2020-08" db="EMBL/GenBank/DDBJ databases">
        <title>Genomic Encyclopedia of Type Strains, Phase IV (KMG-IV): sequencing the most valuable type-strain genomes for metagenomic binning, comparative biology and taxonomic classification.</title>
        <authorList>
            <person name="Goeker M."/>
        </authorList>
    </citation>
    <scope>NUCLEOTIDE SEQUENCE [LARGE SCALE GENOMIC DNA]</scope>
    <source>
        <strain evidence="8 9">DSM 21255</strain>
    </source>
</reference>
<dbReference type="Pfam" id="PF07963">
    <property type="entry name" value="N_methyl"/>
    <property type="match status" value="1"/>
</dbReference>
<evidence type="ECO:0000313" key="8">
    <source>
        <dbReference type="EMBL" id="MBB6478253.1"/>
    </source>
</evidence>
<evidence type="ECO:0000256" key="6">
    <source>
        <dbReference type="SAM" id="Phobius"/>
    </source>
</evidence>
<feature type="domain" description="Type II secretion system protein GspG C-terminal" evidence="7">
    <location>
        <begin position="37"/>
        <end position="113"/>
    </location>
</feature>
<feature type="transmembrane region" description="Helical" evidence="6">
    <location>
        <begin position="12"/>
        <end position="32"/>
    </location>
</feature>
<dbReference type="Gene3D" id="3.30.700.10">
    <property type="entry name" value="Glycoprotein, Type 4 Pilin"/>
    <property type="match status" value="1"/>
</dbReference>
<dbReference type="PANTHER" id="PTHR30093:SF44">
    <property type="entry name" value="TYPE II SECRETION SYSTEM CORE PROTEIN G"/>
    <property type="match status" value="1"/>
</dbReference>
<dbReference type="GO" id="GO:0015628">
    <property type="term" value="P:protein secretion by the type II secretion system"/>
    <property type="evidence" value="ECO:0007669"/>
    <property type="project" value="InterPro"/>
</dbReference>
<organism evidence="8 9">
    <name type="scientific">Negativicoccus succinicivorans</name>
    <dbReference type="NCBI Taxonomy" id="620903"/>
    <lineage>
        <taxon>Bacteria</taxon>
        <taxon>Bacillati</taxon>
        <taxon>Bacillota</taxon>
        <taxon>Negativicutes</taxon>
        <taxon>Veillonellales</taxon>
        <taxon>Veillonellaceae</taxon>
        <taxon>Negativicoccus</taxon>
    </lineage>
</organism>
<dbReference type="OrthoDB" id="1634092at2"/>
<keyword evidence="3 6" id="KW-0812">Transmembrane</keyword>
<dbReference type="EMBL" id="JACHHI010000007">
    <property type="protein sequence ID" value="MBB6478253.1"/>
    <property type="molecule type" value="Genomic_DNA"/>
</dbReference>
<dbReference type="Proteomes" id="UP000591941">
    <property type="component" value="Unassembled WGS sequence"/>
</dbReference>
<gene>
    <name evidence="8" type="ORF">HNR45_001324</name>
</gene>
<protein>
    <submittedName>
        <fullName evidence="8">General secretion pathway protein G</fullName>
    </submittedName>
</protein>
<dbReference type="InterPro" id="IPR013545">
    <property type="entry name" value="T2SS_protein-GspG_C"/>
</dbReference>
<evidence type="ECO:0000313" key="9">
    <source>
        <dbReference type="Proteomes" id="UP000591941"/>
    </source>
</evidence>
<dbReference type="RefSeq" id="WP_024048120.1">
    <property type="nucleotide sequence ID" value="NZ_CABWNB010000005.1"/>
</dbReference>
<name>A0A841R389_9FIRM</name>
<dbReference type="GeneID" id="93486578"/>
<evidence type="ECO:0000259" key="7">
    <source>
        <dbReference type="Pfam" id="PF08334"/>
    </source>
</evidence>
<dbReference type="GO" id="GO:0015627">
    <property type="term" value="C:type II protein secretion system complex"/>
    <property type="evidence" value="ECO:0007669"/>
    <property type="project" value="InterPro"/>
</dbReference>
<dbReference type="PROSITE" id="PS00409">
    <property type="entry name" value="PROKAR_NTER_METHYL"/>
    <property type="match status" value="1"/>
</dbReference>
<evidence type="ECO:0000256" key="5">
    <source>
        <dbReference type="ARBA" id="ARBA00023136"/>
    </source>
</evidence>
<evidence type="ECO:0000256" key="4">
    <source>
        <dbReference type="ARBA" id="ARBA00022989"/>
    </source>
</evidence>
<accession>A0A841R389</accession>
<dbReference type="PANTHER" id="PTHR30093">
    <property type="entry name" value="GENERAL SECRETION PATHWAY PROTEIN G"/>
    <property type="match status" value="1"/>
</dbReference>
<evidence type="ECO:0000256" key="1">
    <source>
        <dbReference type="ARBA" id="ARBA00004167"/>
    </source>
</evidence>
<dbReference type="NCBIfam" id="TIGR02532">
    <property type="entry name" value="IV_pilin_GFxxxE"/>
    <property type="match status" value="1"/>
</dbReference>
<evidence type="ECO:0000256" key="3">
    <source>
        <dbReference type="ARBA" id="ARBA00022692"/>
    </source>
</evidence>
<keyword evidence="4 6" id="KW-1133">Transmembrane helix</keyword>
<dbReference type="InterPro" id="IPR000983">
    <property type="entry name" value="Bac_GSPG_pilin"/>
</dbReference>
<dbReference type="InterPro" id="IPR045584">
    <property type="entry name" value="Pilin-like"/>
</dbReference>
<sequence>MQRTKQRKHAGFTLIELLIVIAIIGILATVVIPKFGGAADRAKVAKIQADLHSVGTAVAMYQVDTGKYPSSLDELVNTTDASKGYLEAVPKAPDNESYDTSKLATKGEVTYSYKGTTYSSHGGPSGK</sequence>
<dbReference type="AlphaFoldDB" id="A0A841R389"/>
<comment type="subcellular location">
    <subcellularLocation>
        <location evidence="1">Membrane</location>
        <topology evidence="1">Single-pass membrane protein</topology>
    </subcellularLocation>
</comment>
<keyword evidence="2" id="KW-0488">Methylation</keyword>
<dbReference type="GO" id="GO:0016020">
    <property type="term" value="C:membrane"/>
    <property type="evidence" value="ECO:0007669"/>
    <property type="project" value="UniProtKB-SubCell"/>
</dbReference>
<keyword evidence="5 6" id="KW-0472">Membrane</keyword>
<dbReference type="SUPFAM" id="SSF54523">
    <property type="entry name" value="Pili subunits"/>
    <property type="match status" value="1"/>
</dbReference>
<proteinExistence type="predicted"/>
<dbReference type="InterPro" id="IPR012902">
    <property type="entry name" value="N_methyl_site"/>
</dbReference>
<evidence type="ECO:0000256" key="2">
    <source>
        <dbReference type="ARBA" id="ARBA00022481"/>
    </source>
</evidence>
<dbReference type="Pfam" id="PF08334">
    <property type="entry name" value="T2SSG"/>
    <property type="match status" value="1"/>
</dbReference>
<comment type="caution">
    <text evidence="8">The sequence shown here is derived from an EMBL/GenBank/DDBJ whole genome shotgun (WGS) entry which is preliminary data.</text>
</comment>
<dbReference type="PRINTS" id="PR00813">
    <property type="entry name" value="BCTERIALGSPG"/>
</dbReference>